<dbReference type="Proteomes" id="UP000235388">
    <property type="component" value="Unassembled WGS sequence"/>
</dbReference>
<protein>
    <submittedName>
        <fullName evidence="1">Uncharacterized protein</fullName>
    </submittedName>
</protein>
<sequence>MTLPDKKADSPPINKTLLHFIMNRLTLGDHAKDIAMEQQELVVDTVLQECSLFAATVPKTYLQAQR</sequence>
<accession>A0A2N5SH31</accession>
<organism evidence="1 2">
    <name type="scientific">Puccinia coronata f. sp. avenae</name>
    <dbReference type="NCBI Taxonomy" id="200324"/>
    <lineage>
        <taxon>Eukaryota</taxon>
        <taxon>Fungi</taxon>
        <taxon>Dikarya</taxon>
        <taxon>Basidiomycota</taxon>
        <taxon>Pucciniomycotina</taxon>
        <taxon>Pucciniomycetes</taxon>
        <taxon>Pucciniales</taxon>
        <taxon>Pucciniaceae</taxon>
        <taxon>Puccinia</taxon>
    </lineage>
</organism>
<comment type="caution">
    <text evidence="1">The sequence shown here is derived from an EMBL/GenBank/DDBJ whole genome shotgun (WGS) entry which is preliminary data.</text>
</comment>
<name>A0A2N5SH31_9BASI</name>
<evidence type="ECO:0000313" key="2">
    <source>
        <dbReference type="Proteomes" id="UP000235388"/>
    </source>
</evidence>
<gene>
    <name evidence="1" type="ORF">PCANC_23020</name>
</gene>
<keyword evidence="2" id="KW-1185">Reference proteome</keyword>
<reference evidence="1 2" key="1">
    <citation type="submission" date="2017-11" db="EMBL/GenBank/DDBJ databases">
        <title>De novo assembly and phasing of dikaryotic genomes from two isolates of Puccinia coronata f. sp. avenae, the causal agent of oat crown rust.</title>
        <authorList>
            <person name="Miller M.E."/>
            <person name="Zhang Y."/>
            <person name="Omidvar V."/>
            <person name="Sperschneider J."/>
            <person name="Schwessinger B."/>
            <person name="Raley C."/>
            <person name="Palmer J.M."/>
            <person name="Garnica D."/>
            <person name="Upadhyaya N."/>
            <person name="Rathjen J."/>
            <person name="Taylor J.M."/>
            <person name="Park R.F."/>
            <person name="Dodds P.N."/>
            <person name="Hirsch C.D."/>
            <person name="Kianian S.F."/>
            <person name="Figueroa M."/>
        </authorList>
    </citation>
    <scope>NUCLEOTIDE SEQUENCE [LARGE SCALE GENOMIC DNA]</scope>
    <source>
        <strain evidence="1">12NC29</strain>
    </source>
</reference>
<evidence type="ECO:0000313" key="1">
    <source>
        <dbReference type="EMBL" id="PLW12536.1"/>
    </source>
</evidence>
<dbReference type="AlphaFoldDB" id="A0A2N5SH31"/>
<dbReference type="EMBL" id="PGCJ01000979">
    <property type="protein sequence ID" value="PLW12536.1"/>
    <property type="molecule type" value="Genomic_DNA"/>
</dbReference>
<feature type="non-terminal residue" evidence="1">
    <location>
        <position position="66"/>
    </location>
</feature>
<proteinExistence type="predicted"/>